<keyword evidence="3" id="KW-0479">Metal-binding</keyword>
<dbReference type="InterPro" id="IPR005255">
    <property type="entry name" value="PdxA_fam"/>
</dbReference>
<keyword evidence="7" id="KW-1185">Reference proteome</keyword>
<dbReference type="EC" id="1.1.1.262" evidence="6"/>
<gene>
    <name evidence="6" type="primary">pdxA</name>
    <name evidence="6" type="ORF">VLY81_09530</name>
</gene>
<dbReference type="GO" id="GO:0050570">
    <property type="term" value="F:4-hydroxythreonine-4-phosphate dehydrogenase activity"/>
    <property type="evidence" value="ECO:0007669"/>
    <property type="project" value="UniProtKB-EC"/>
</dbReference>
<dbReference type="Pfam" id="PF04166">
    <property type="entry name" value="PdxA"/>
    <property type="match status" value="1"/>
</dbReference>
<protein>
    <submittedName>
        <fullName evidence="6">4-hydroxythreonine-4-phosphate dehydrogenase PdxA</fullName>
        <ecNumber evidence="6">1.1.1.262</ecNumber>
    </submittedName>
</protein>
<dbReference type="PANTHER" id="PTHR30004:SF6">
    <property type="entry name" value="D-THREONATE 4-PHOSPHATE DEHYDROGENASE"/>
    <property type="match status" value="1"/>
</dbReference>
<reference evidence="7" key="1">
    <citation type="submission" date="2023-12" db="EMBL/GenBank/DDBJ databases">
        <title>Novel isolates from deep terrestrial aquifers shed light on the physiology and ecology of the class Limnochordia.</title>
        <authorList>
            <person name="Karnachuk O.V."/>
            <person name="Lukina A.P."/>
            <person name="Avakyan M.R."/>
            <person name="Kadnikov V."/>
            <person name="Begmatov S."/>
            <person name="Beletsky A.V."/>
            <person name="Mardanov A.V."/>
            <person name="Ravin N.V."/>
        </authorList>
    </citation>
    <scope>NUCLEOTIDE SEQUENCE [LARGE SCALE GENOMIC DNA]</scope>
    <source>
        <strain evidence="7">LN</strain>
    </source>
</reference>
<dbReference type="RefSeq" id="WP_324667925.1">
    <property type="nucleotide sequence ID" value="NZ_CP141614.1"/>
</dbReference>
<comment type="similarity">
    <text evidence="2">Belongs to the PdxA family. PdxA2 subfamily.</text>
</comment>
<evidence type="ECO:0000313" key="7">
    <source>
        <dbReference type="Proteomes" id="UP001333102"/>
    </source>
</evidence>
<dbReference type="PANTHER" id="PTHR30004">
    <property type="entry name" value="4-HYDROXYTHREONINE-4-PHOSPHATE DEHYDROGENASE"/>
    <property type="match status" value="1"/>
</dbReference>
<evidence type="ECO:0000256" key="4">
    <source>
        <dbReference type="ARBA" id="ARBA00023002"/>
    </source>
</evidence>
<dbReference type="Gene3D" id="3.40.718.10">
    <property type="entry name" value="Isopropylmalate Dehydrogenase"/>
    <property type="match status" value="1"/>
</dbReference>
<dbReference type="Proteomes" id="UP001333102">
    <property type="component" value="Chromosome"/>
</dbReference>
<evidence type="ECO:0000256" key="2">
    <source>
        <dbReference type="ARBA" id="ARBA00009464"/>
    </source>
</evidence>
<accession>A0ABZ1BM87</accession>
<organism evidence="6 7">
    <name type="scientific">Geochorda subterranea</name>
    <dbReference type="NCBI Taxonomy" id="3109564"/>
    <lineage>
        <taxon>Bacteria</taxon>
        <taxon>Bacillati</taxon>
        <taxon>Bacillota</taxon>
        <taxon>Limnochordia</taxon>
        <taxon>Limnochordales</taxon>
        <taxon>Geochordaceae</taxon>
        <taxon>Geochorda</taxon>
    </lineage>
</organism>
<comment type="cofactor">
    <cofactor evidence="1">
        <name>a divalent metal cation</name>
        <dbReference type="ChEBI" id="CHEBI:60240"/>
    </cofactor>
</comment>
<evidence type="ECO:0000313" key="6">
    <source>
        <dbReference type="EMBL" id="WRP13680.1"/>
    </source>
</evidence>
<sequence>MRGELGTGTAQVAPRPVIGVTIGDPAGIGPEIVAKALAHSEVHGWSRVIVYGQALALERIRHVVPEMPRLEVVADVREALSAAHDGVPVVEVTAAFPPDVPIGEVSEAGGRASFAYVQAAVRDALAGHLDGIATAPIHKEALRAAGVPYIGHTEMLADLTGSSSSYTMFMTGPLRIFFVTRHVSLRQACDLVTRERVLETILAADRYLRRLGIAQPRLAVAALNPHASDGGLMGDEEARAVTPAVAEARDRGIQAAGPVPADSVFVQAIEGRHDAVISLYHDQGHIAAKVYDFDRTVSLTLGLPFLRTSVDHGTALDIAGTGRAREISMLEAIRVAALYARPWRTGTGR</sequence>
<name>A0ABZ1BM87_9FIRM</name>
<evidence type="ECO:0000256" key="5">
    <source>
        <dbReference type="ARBA" id="ARBA00023027"/>
    </source>
</evidence>
<evidence type="ECO:0000256" key="3">
    <source>
        <dbReference type="ARBA" id="ARBA00022723"/>
    </source>
</evidence>
<keyword evidence="5" id="KW-0520">NAD</keyword>
<dbReference type="NCBIfam" id="TIGR00557">
    <property type="entry name" value="pdxA"/>
    <property type="match status" value="1"/>
</dbReference>
<dbReference type="EMBL" id="CP141614">
    <property type="protein sequence ID" value="WRP13680.1"/>
    <property type="molecule type" value="Genomic_DNA"/>
</dbReference>
<evidence type="ECO:0000256" key="1">
    <source>
        <dbReference type="ARBA" id="ARBA00001968"/>
    </source>
</evidence>
<proteinExistence type="inferred from homology"/>
<keyword evidence="4 6" id="KW-0560">Oxidoreductase</keyword>
<dbReference type="SUPFAM" id="SSF53659">
    <property type="entry name" value="Isocitrate/Isopropylmalate dehydrogenase-like"/>
    <property type="match status" value="1"/>
</dbReference>